<dbReference type="RefSeq" id="WP_137698705.1">
    <property type="nucleotide sequence ID" value="NZ_CP061336.1"/>
</dbReference>
<gene>
    <name evidence="1" type="ORF">EHE19_011575</name>
</gene>
<keyword evidence="2" id="KW-1185">Reference proteome</keyword>
<dbReference type="EMBL" id="CP061336">
    <property type="protein sequence ID" value="QNU65566.1"/>
    <property type="molecule type" value="Genomic_DNA"/>
</dbReference>
<organism evidence="1 2">
    <name type="scientific">Ruminiclostridium herbifermentans</name>
    <dbReference type="NCBI Taxonomy" id="2488810"/>
    <lineage>
        <taxon>Bacteria</taxon>
        <taxon>Bacillati</taxon>
        <taxon>Bacillota</taxon>
        <taxon>Clostridia</taxon>
        <taxon>Eubacteriales</taxon>
        <taxon>Oscillospiraceae</taxon>
        <taxon>Ruminiclostridium</taxon>
    </lineage>
</organism>
<protein>
    <submittedName>
        <fullName evidence="1">Uncharacterized protein</fullName>
    </submittedName>
</protein>
<accession>A0A4U7JBK6</accession>
<dbReference type="Proteomes" id="UP000306409">
    <property type="component" value="Chromosome"/>
</dbReference>
<reference evidence="1 2" key="1">
    <citation type="submission" date="2020-09" db="EMBL/GenBank/DDBJ databases">
        <title>Characterization and genome sequencing of Ruminiclostridium sp. nov. MA18.</title>
        <authorList>
            <person name="Rettenmaier R."/>
            <person name="Kowollik M.-L."/>
            <person name="Liebl W."/>
            <person name="Zverlov V."/>
        </authorList>
    </citation>
    <scope>NUCLEOTIDE SEQUENCE [LARGE SCALE GENOMIC DNA]</scope>
    <source>
        <strain evidence="1 2">MA18</strain>
    </source>
</reference>
<evidence type="ECO:0000313" key="2">
    <source>
        <dbReference type="Proteomes" id="UP000306409"/>
    </source>
</evidence>
<dbReference type="OrthoDB" id="1739944at2"/>
<sequence>MARKIRFRQQRIYKLKIMFVFVLFFSILFIGLLVVDLNKSYVMYGTPRIEILQIEMLENDICQINVLNSKINLNLKYIKRDINNVKSYFNIN</sequence>
<name>A0A4U7JBK6_9FIRM</name>
<proteinExistence type="predicted"/>
<dbReference type="KEGG" id="rher:EHE19_011575"/>
<dbReference type="AlphaFoldDB" id="A0A4U7JBK6"/>
<evidence type="ECO:0000313" key="1">
    <source>
        <dbReference type="EMBL" id="QNU65566.1"/>
    </source>
</evidence>